<keyword evidence="6" id="KW-0972">Capsule biogenesis/degradation</keyword>
<evidence type="ECO:0000256" key="2">
    <source>
        <dbReference type="ARBA" id="ARBA00022448"/>
    </source>
</evidence>
<feature type="domain" description="ABC transmembrane type-2" evidence="10">
    <location>
        <begin position="32"/>
        <end position="252"/>
    </location>
</feature>
<evidence type="ECO:0000256" key="3">
    <source>
        <dbReference type="ARBA" id="ARBA00022475"/>
    </source>
</evidence>
<evidence type="ECO:0000256" key="9">
    <source>
        <dbReference type="SAM" id="Phobius"/>
    </source>
</evidence>
<keyword evidence="7 9" id="KW-1133">Transmembrane helix</keyword>
<dbReference type="RefSeq" id="WP_015504006.1">
    <property type="nucleotide sequence ID" value="NZ_CP017686.1"/>
</dbReference>
<evidence type="ECO:0000256" key="4">
    <source>
        <dbReference type="ARBA" id="ARBA00022597"/>
    </source>
</evidence>
<dbReference type="PRINTS" id="PR00164">
    <property type="entry name" value="ABC2TRNSPORT"/>
</dbReference>
<name>A0A3G3IEQ5_9ARCH</name>
<keyword evidence="4" id="KW-0762">Sugar transport</keyword>
<evidence type="ECO:0000256" key="8">
    <source>
        <dbReference type="ARBA" id="ARBA00023136"/>
    </source>
</evidence>
<proteinExistence type="predicted"/>
<gene>
    <name evidence="11" type="ORF">BKD89_00480</name>
</gene>
<feature type="transmembrane region" description="Helical" evidence="9">
    <location>
        <begin position="141"/>
        <end position="161"/>
    </location>
</feature>
<evidence type="ECO:0000256" key="1">
    <source>
        <dbReference type="ARBA" id="ARBA00004651"/>
    </source>
</evidence>
<keyword evidence="3" id="KW-1003">Cell membrane</keyword>
<dbReference type="GeneID" id="41320900"/>
<dbReference type="PROSITE" id="PS51012">
    <property type="entry name" value="ABC_TM2"/>
    <property type="match status" value="1"/>
</dbReference>
<keyword evidence="8 9" id="KW-0472">Membrane</keyword>
<evidence type="ECO:0000313" key="12">
    <source>
        <dbReference type="Proteomes" id="UP000273278"/>
    </source>
</evidence>
<dbReference type="PANTHER" id="PTHR30413:SF10">
    <property type="entry name" value="CAPSULE POLYSACCHARIDE EXPORT INNER-MEMBRANE PROTEIN CTRC"/>
    <property type="match status" value="1"/>
</dbReference>
<feature type="transmembrane region" description="Helical" evidence="9">
    <location>
        <begin position="103"/>
        <end position="129"/>
    </location>
</feature>
<sequence length="260" mass="29863">MFEFIRELYQYHSMILNLVKRDLRGRYKGSLLGFLWNFVLPLMQILVYIMVFTIVFRQNIEHYYVYLIVGMIPWIMFSESINSGSGSVVENSQLITKIYFPRSVIPVSIVISKFINFLISMTIVFAVLAIGGHGFSTGPLLLIPIAIACLFMFSLGLAVLLAAADVYLRDVQYLINVLLMMWIWITPIMYVPDSIDSAIFNLILDINPMTYIIELFQDALYWKIIPSFEIIMISAIESIVMVVIGFWIYQKASADFAEVL</sequence>
<reference evidence="11 12" key="1">
    <citation type="submission" date="2016-10" db="EMBL/GenBank/DDBJ databases">
        <title>Complete genome of the TMA-utilizing, human hosted archaeon Methanomethylophilus alvus Gen. nov, sp. nov., strain Mx-05, derived from a pure culture.</title>
        <authorList>
            <person name="Brugere J.-F."/>
            <person name="Ben Hania W."/>
            <person name="Chaudhary P.P."/>
            <person name="Gaci N."/>
            <person name="Borrel G."/>
            <person name="Cao Van Tuat L."/>
            <person name="Fardeau M.-L."/>
            <person name="Harris H.M.B."/>
            <person name="O'Toole P.W."/>
            <person name="Ollivier B."/>
        </authorList>
    </citation>
    <scope>NUCLEOTIDE SEQUENCE [LARGE SCALE GENOMIC DNA]</scope>
    <source>
        <strain evidence="11 12">Mx-05</strain>
    </source>
</reference>
<evidence type="ECO:0000313" key="11">
    <source>
        <dbReference type="EMBL" id="AYQ54297.1"/>
    </source>
</evidence>
<dbReference type="EMBL" id="CP017686">
    <property type="protein sequence ID" value="AYQ54297.1"/>
    <property type="molecule type" value="Genomic_DNA"/>
</dbReference>
<feature type="transmembrane region" description="Helical" evidence="9">
    <location>
        <begin position="31"/>
        <end position="57"/>
    </location>
</feature>
<dbReference type="GO" id="GO:0140359">
    <property type="term" value="F:ABC-type transporter activity"/>
    <property type="evidence" value="ECO:0007669"/>
    <property type="project" value="InterPro"/>
</dbReference>
<protein>
    <recommendedName>
        <fullName evidence="10">ABC transmembrane type-2 domain-containing protein</fullName>
    </recommendedName>
</protein>
<evidence type="ECO:0000259" key="10">
    <source>
        <dbReference type="PROSITE" id="PS51012"/>
    </source>
</evidence>
<dbReference type="AlphaFoldDB" id="A0A3G3IEQ5"/>
<dbReference type="PANTHER" id="PTHR30413">
    <property type="entry name" value="INNER MEMBRANE TRANSPORT PERMEASE"/>
    <property type="match status" value="1"/>
</dbReference>
<keyword evidence="2" id="KW-0813">Transport</keyword>
<dbReference type="InterPro" id="IPR047817">
    <property type="entry name" value="ABC2_TM_bact-type"/>
</dbReference>
<dbReference type="OMA" id="FVMRTWM"/>
<dbReference type="GO" id="GO:0043190">
    <property type="term" value="C:ATP-binding cassette (ABC) transporter complex"/>
    <property type="evidence" value="ECO:0007669"/>
    <property type="project" value="InterPro"/>
</dbReference>
<dbReference type="InterPro" id="IPR013525">
    <property type="entry name" value="ABC2_TM"/>
</dbReference>
<feature type="transmembrane region" description="Helical" evidence="9">
    <location>
        <begin position="63"/>
        <end position="82"/>
    </location>
</feature>
<dbReference type="InterPro" id="IPR000412">
    <property type="entry name" value="ABC_2_transport"/>
</dbReference>
<organism evidence="11 12">
    <name type="scientific">Methanomethylophilus alvi</name>
    <dbReference type="NCBI Taxonomy" id="1291540"/>
    <lineage>
        <taxon>Archaea</taxon>
        <taxon>Methanobacteriati</taxon>
        <taxon>Thermoplasmatota</taxon>
        <taxon>Thermoplasmata</taxon>
        <taxon>Methanomassiliicoccales</taxon>
        <taxon>Methanomethylophilaceae</taxon>
        <taxon>Methanomethylophilus</taxon>
    </lineage>
</organism>
<evidence type="ECO:0000256" key="6">
    <source>
        <dbReference type="ARBA" id="ARBA00022903"/>
    </source>
</evidence>
<dbReference type="GO" id="GO:0015920">
    <property type="term" value="P:lipopolysaccharide transport"/>
    <property type="evidence" value="ECO:0007669"/>
    <property type="project" value="TreeGrafter"/>
</dbReference>
<feature type="transmembrane region" description="Helical" evidence="9">
    <location>
        <begin position="173"/>
        <end position="192"/>
    </location>
</feature>
<feature type="transmembrane region" description="Helical" evidence="9">
    <location>
        <begin position="228"/>
        <end position="249"/>
    </location>
</feature>
<comment type="subcellular location">
    <subcellularLocation>
        <location evidence="1">Cell membrane</location>
        <topology evidence="1">Multi-pass membrane protein</topology>
    </subcellularLocation>
</comment>
<evidence type="ECO:0000256" key="7">
    <source>
        <dbReference type="ARBA" id="ARBA00022989"/>
    </source>
</evidence>
<evidence type="ECO:0000256" key="5">
    <source>
        <dbReference type="ARBA" id="ARBA00022692"/>
    </source>
</evidence>
<dbReference type="Proteomes" id="UP000273278">
    <property type="component" value="Chromosome"/>
</dbReference>
<accession>A0A3G3IEQ5</accession>
<dbReference type="Pfam" id="PF01061">
    <property type="entry name" value="ABC2_membrane"/>
    <property type="match status" value="1"/>
</dbReference>
<keyword evidence="5 9" id="KW-0812">Transmembrane</keyword>